<accession>A1CL33</accession>
<dbReference type="OrthoDB" id="5383338at2759"/>
<evidence type="ECO:0000313" key="4">
    <source>
        <dbReference type="Proteomes" id="UP000006701"/>
    </source>
</evidence>
<protein>
    <submittedName>
        <fullName evidence="3">Conserved proline-rich protein</fullName>
    </submittedName>
</protein>
<evidence type="ECO:0000256" key="1">
    <source>
        <dbReference type="SAM" id="MobiDB-lite"/>
    </source>
</evidence>
<name>A1CL33_ASPCL</name>
<feature type="transmembrane region" description="Helical" evidence="2">
    <location>
        <begin position="622"/>
        <end position="646"/>
    </location>
</feature>
<dbReference type="RefSeq" id="XP_001271283.1">
    <property type="nucleotide sequence ID" value="XM_001271282.1"/>
</dbReference>
<keyword evidence="4" id="KW-1185">Reference proteome</keyword>
<proteinExistence type="predicted"/>
<evidence type="ECO:0000256" key="2">
    <source>
        <dbReference type="SAM" id="Phobius"/>
    </source>
</evidence>
<dbReference type="Proteomes" id="UP000006701">
    <property type="component" value="Unassembled WGS sequence"/>
</dbReference>
<evidence type="ECO:0000313" key="3">
    <source>
        <dbReference type="EMBL" id="EAW09857.1"/>
    </source>
</evidence>
<organism evidence="3 4">
    <name type="scientific">Aspergillus clavatus (strain ATCC 1007 / CBS 513.65 / DSM 816 / NCTC 3887 / NRRL 1 / QM 1276 / 107)</name>
    <dbReference type="NCBI Taxonomy" id="344612"/>
    <lineage>
        <taxon>Eukaryota</taxon>
        <taxon>Fungi</taxon>
        <taxon>Dikarya</taxon>
        <taxon>Ascomycota</taxon>
        <taxon>Pezizomycotina</taxon>
        <taxon>Eurotiomycetes</taxon>
        <taxon>Eurotiomycetidae</taxon>
        <taxon>Eurotiales</taxon>
        <taxon>Aspergillaceae</taxon>
        <taxon>Aspergillus</taxon>
        <taxon>Aspergillus subgen. Fumigati</taxon>
    </lineage>
</organism>
<keyword evidence="2" id="KW-1133">Transmembrane helix</keyword>
<dbReference type="OMA" id="RREHPND"/>
<keyword evidence="2" id="KW-0812">Transmembrane</keyword>
<dbReference type="KEGG" id="act:ACLA_040730"/>
<gene>
    <name evidence="3" type="ORF">ACLA_040730</name>
</gene>
<dbReference type="eggNOG" id="ENOG502SETB">
    <property type="taxonomic scope" value="Eukaryota"/>
</dbReference>
<reference evidence="3 4" key="1">
    <citation type="journal article" date="2008" name="PLoS Genet.">
        <title>Genomic islands in the pathogenic filamentous fungus Aspergillus fumigatus.</title>
        <authorList>
            <person name="Fedorova N.D."/>
            <person name="Khaldi N."/>
            <person name="Joardar V.S."/>
            <person name="Maiti R."/>
            <person name="Amedeo P."/>
            <person name="Anderson M.J."/>
            <person name="Crabtree J."/>
            <person name="Silva J.C."/>
            <person name="Badger J.H."/>
            <person name="Albarraq A."/>
            <person name="Angiuoli S."/>
            <person name="Bussey H."/>
            <person name="Bowyer P."/>
            <person name="Cotty P.J."/>
            <person name="Dyer P.S."/>
            <person name="Egan A."/>
            <person name="Galens K."/>
            <person name="Fraser-Liggett C.M."/>
            <person name="Haas B.J."/>
            <person name="Inman J.M."/>
            <person name="Kent R."/>
            <person name="Lemieux S."/>
            <person name="Malavazi I."/>
            <person name="Orvis J."/>
            <person name="Roemer T."/>
            <person name="Ronning C.M."/>
            <person name="Sundaram J.P."/>
            <person name="Sutton G."/>
            <person name="Turner G."/>
            <person name="Venter J.C."/>
            <person name="White O.R."/>
            <person name="Whitty B.R."/>
            <person name="Youngman P."/>
            <person name="Wolfe K.H."/>
            <person name="Goldman G.H."/>
            <person name="Wortman J.R."/>
            <person name="Jiang B."/>
            <person name="Denning D.W."/>
            <person name="Nierman W.C."/>
        </authorList>
    </citation>
    <scope>NUCLEOTIDE SEQUENCE [LARGE SCALE GENOMIC DNA]</scope>
    <source>
        <strain evidence="4">ATCC 1007 / CBS 513.65 / DSM 816 / NCTC 3887 / NRRL 1</strain>
    </source>
</reference>
<dbReference type="HOGENOM" id="CLU_022769_0_0_1"/>
<sequence length="657" mass="71195">MSQFQLFPPPSPEGRGSKNPFRNRNRKLALNPKPPSPIPLEELKSSQTEAVLLQIIEDTNNVRPPPKAYLSQRPGATVPETICEPESESLYDSTPRIGPDRAGSSSPESKPDRHFARQKSPQPSETPTVPMKSIFPRYNPHVPLSQQQYYPQPTNPPRSRHNPRGLTLTPAPEIDRALGPKTVPASVLNFPTDALEPLEVQYSSAAQLKGLWEVANGQRAQNALGTFNLRLNKVDHATFTFGEPQAPFYTMQTYSTDELSIARAHPLKPNSGVPVMMLKLEDRGRRLPPSDGLVTLLFSRLAAMLAIDEAEELVKQHHLSPTQAVEVEGNALERAAAQESCRLLWNNEKRLYELQHPSHCKQQPPALIGAAGIPLSPVRSKYAGILHITVSAPSKDPSSRQLPTILVTTPLSANAVEGATQAASPRTSTLPLTDADADEPLAALDLATMTLSISATAITSSIPSLYAVDSLVAALLAVAASDERTNPVLADMHLYNPAQPSAQLPTPTARPALFTGPLITTLAEREDAETANGLIAAVKSSSSSSSSELPGKRSFWPWARSKPNSKSKSKSKPKRRKNKQIVLEQFDLEKYGRGSGRAHGDSDNGAGEDGNLPGATRGMLRLLFWGLKMVVGTLTVAVKIVAWVLVGVSRCVTSERF</sequence>
<feature type="region of interest" description="Disordered" evidence="1">
    <location>
        <begin position="542"/>
        <end position="579"/>
    </location>
</feature>
<dbReference type="VEuPathDB" id="FungiDB:ACLA_040730"/>
<dbReference type="EMBL" id="DS027056">
    <property type="protein sequence ID" value="EAW09857.1"/>
    <property type="molecule type" value="Genomic_DNA"/>
</dbReference>
<feature type="region of interest" description="Disordered" evidence="1">
    <location>
        <begin position="1"/>
        <end position="166"/>
    </location>
</feature>
<keyword evidence="2" id="KW-0472">Membrane</keyword>
<dbReference type="AlphaFoldDB" id="A1CL33"/>
<dbReference type="GeneID" id="4703456"/>
<feature type="compositionally biased region" description="Basic residues" evidence="1">
    <location>
        <begin position="563"/>
        <end position="579"/>
    </location>
</feature>